<dbReference type="HAMAP" id="MF_00456">
    <property type="entry name" value="ProB"/>
    <property type="match status" value="1"/>
</dbReference>
<dbReference type="Gene3D" id="3.40.1160.10">
    <property type="entry name" value="Acetylglutamate kinase-like"/>
    <property type="match status" value="1"/>
</dbReference>
<dbReference type="InterPro" id="IPR005715">
    <property type="entry name" value="Glu_5kinase/COase_Synthase"/>
</dbReference>
<feature type="binding site" evidence="8">
    <location>
        <begin position="173"/>
        <end position="174"/>
    </location>
    <ligand>
        <name>ATP</name>
        <dbReference type="ChEBI" id="CHEBI:30616"/>
    </ligand>
</feature>
<dbReference type="SUPFAM" id="SSF53633">
    <property type="entry name" value="Carbamate kinase-like"/>
    <property type="match status" value="1"/>
</dbReference>
<evidence type="ECO:0000256" key="5">
    <source>
        <dbReference type="ARBA" id="ARBA00022741"/>
    </source>
</evidence>
<feature type="binding site" evidence="8">
    <location>
        <position position="141"/>
    </location>
    <ligand>
        <name>substrate</name>
    </ligand>
</feature>
<keyword evidence="5 8" id="KW-0547">Nucleotide-binding</keyword>
<comment type="catalytic activity">
    <reaction evidence="8">
        <text>L-glutamate + ATP = L-glutamyl 5-phosphate + ADP</text>
        <dbReference type="Rhea" id="RHEA:14877"/>
        <dbReference type="ChEBI" id="CHEBI:29985"/>
        <dbReference type="ChEBI" id="CHEBI:30616"/>
        <dbReference type="ChEBI" id="CHEBI:58274"/>
        <dbReference type="ChEBI" id="CHEBI:456216"/>
        <dbReference type="EC" id="2.7.2.11"/>
    </reaction>
</comment>
<feature type="binding site" evidence="8">
    <location>
        <position position="153"/>
    </location>
    <ligand>
        <name>substrate</name>
    </ligand>
</feature>
<evidence type="ECO:0000256" key="4">
    <source>
        <dbReference type="ARBA" id="ARBA00022679"/>
    </source>
</evidence>
<dbReference type="InterPro" id="IPR036974">
    <property type="entry name" value="PUA_sf"/>
</dbReference>
<dbReference type="GO" id="GO:0005829">
    <property type="term" value="C:cytosol"/>
    <property type="evidence" value="ECO:0007669"/>
    <property type="project" value="TreeGrafter"/>
</dbReference>
<feature type="binding site" evidence="8">
    <location>
        <position position="54"/>
    </location>
    <ligand>
        <name>substrate</name>
    </ligand>
</feature>
<dbReference type="InterPro" id="IPR036393">
    <property type="entry name" value="AceGlu_kinase-like_sf"/>
</dbReference>
<dbReference type="UniPathway" id="UPA00098">
    <property type="reaction ID" value="UER00359"/>
</dbReference>
<protein>
    <recommendedName>
        <fullName evidence="8">Glutamate 5-kinase</fullName>
        <ecNumber evidence="8">2.7.2.11</ecNumber>
    </recommendedName>
    <alternativeName>
        <fullName evidence="8">Gamma-glutamyl kinase</fullName>
        <shortName evidence="8">GK</shortName>
    </alternativeName>
</protein>
<keyword evidence="2 8" id="KW-0028">Amino-acid biosynthesis</keyword>
<dbReference type="EMBL" id="VYDO01000139">
    <property type="protein sequence ID" value="MYG38217.1"/>
    <property type="molecule type" value="Genomic_DNA"/>
</dbReference>
<feature type="domain" description="PUA" evidence="9">
    <location>
        <begin position="282"/>
        <end position="356"/>
    </location>
</feature>
<dbReference type="PROSITE" id="PS00902">
    <property type="entry name" value="GLUTAMATE_5_KINASE"/>
    <property type="match status" value="1"/>
</dbReference>
<proteinExistence type="inferred from homology"/>
<keyword evidence="7 8" id="KW-0067">ATP-binding</keyword>
<dbReference type="EC" id="2.7.2.11" evidence="8"/>
<dbReference type="PROSITE" id="PS50890">
    <property type="entry name" value="PUA"/>
    <property type="match status" value="1"/>
</dbReference>
<dbReference type="AlphaFoldDB" id="A0A6B1F7R7"/>
<comment type="subcellular location">
    <subcellularLocation>
        <location evidence="8">Cytoplasm</location>
    </subcellularLocation>
</comment>
<feature type="binding site" evidence="8">
    <location>
        <position position="14"/>
    </location>
    <ligand>
        <name>ATP</name>
        <dbReference type="ChEBI" id="CHEBI:30616"/>
    </ligand>
</feature>
<dbReference type="SUPFAM" id="SSF88697">
    <property type="entry name" value="PUA domain-like"/>
    <property type="match status" value="1"/>
</dbReference>
<dbReference type="FunFam" id="3.40.1160.10:FF:000018">
    <property type="entry name" value="Glutamate 5-kinase"/>
    <property type="match status" value="1"/>
</dbReference>
<dbReference type="GO" id="GO:0003723">
    <property type="term" value="F:RNA binding"/>
    <property type="evidence" value="ECO:0007669"/>
    <property type="project" value="InterPro"/>
</dbReference>
<dbReference type="GO" id="GO:0004349">
    <property type="term" value="F:glutamate 5-kinase activity"/>
    <property type="evidence" value="ECO:0007669"/>
    <property type="project" value="UniProtKB-UniRule"/>
</dbReference>
<dbReference type="CDD" id="cd04242">
    <property type="entry name" value="AAK_G5K_ProB"/>
    <property type="match status" value="1"/>
</dbReference>
<comment type="caution">
    <text evidence="10">The sequence shown here is derived from an EMBL/GenBank/DDBJ whole genome shotgun (WGS) entry which is preliminary data.</text>
</comment>
<dbReference type="InterPro" id="IPR015947">
    <property type="entry name" value="PUA-like_sf"/>
</dbReference>
<evidence type="ECO:0000256" key="1">
    <source>
        <dbReference type="ARBA" id="ARBA00022490"/>
    </source>
</evidence>
<evidence type="ECO:0000259" key="9">
    <source>
        <dbReference type="SMART" id="SM00359"/>
    </source>
</evidence>
<dbReference type="InterPro" id="IPR002478">
    <property type="entry name" value="PUA"/>
</dbReference>
<evidence type="ECO:0000256" key="6">
    <source>
        <dbReference type="ARBA" id="ARBA00022777"/>
    </source>
</evidence>
<dbReference type="InterPro" id="IPR011529">
    <property type="entry name" value="Glu_5kinase"/>
</dbReference>
<comment type="pathway">
    <text evidence="8">Amino-acid biosynthesis; L-proline biosynthesis; L-glutamate 5-semialdehyde from L-glutamate: step 1/2.</text>
</comment>
<dbReference type="GO" id="GO:0005524">
    <property type="term" value="F:ATP binding"/>
    <property type="evidence" value="ECO:0007669"/>
    <property type="project" value="UniProtKB-KW"/>
</dbReference>
<feature type="binding site" evidence="8">
    <location>
        <begin position="216"/>
        <end position="222"/>
    </location>
    <ligand>
        <name>ATP</name>
        <dbReference type="ChEBI" id="CHEBI:30616"/>
    </ligand>
</feature>
<dbReference type="InterPro" id="IPR001048">
    <property type="entry name" value="Asp/Glu/Uridylate_kinase"/>
</dbReference>
<accession>A0A6B1F7R7</accession>
<reference evidence="10" key="1">
    <citation type="submission" date="2019-09" db="EMBL/GenBank/DDBJ databases">
        <title>Characterisation of the sponge microbiome using genome-centric metagenomics.</title>
        <authorList>
            <person name="Engelberts J.P."/>
            <person name="Robbins S.J."/>
            <person name="De Goeij J.M."/>
            <person name="Aranda M."/>
            <person name="Bell S.C."/>
            <person name="Webster N.S."/>
        </authorList>
    </citation>
    <scope>NUCLEOTIDE SEQUENCE</scope>
    <source>
        <strain evidence="10">SB0676_bin_10</strain>
    </source>
</reference>
<dbReference type="CDD" id="cd21157">
    <property type="entry name" value="PUA_G5K"/>
    <property type="match status" value="1"/>
</dbReference>
<dbReference type="NCBIfam" id="TIGR01027">
    <property type="entry name" value="proB"/>
    <property type="match status" value="1"/>
</dbReference>
<keyword evidence="6 8" id="KW-0418">Kinase</keyword>
<keyword evidence="3 8" id="KW-0641">Proline biosynthesis</keyword>
<name>A0A6B1F7R7_9SYNE</name>
<evidence type="ECO:0000256" key="8">
    <source>
        <dbReference type="HAMAP-Rule" id="MF_00456"/>
    </source>
</evidence>
<dbReference type="Pfam" id="PF00696">
    <property type="entry name" value="AA_kinase"/>
    <property type="match status" value="1"/>
</dbReference>
<dbReference type="InterPro" id="IPR019797">
    <property type="entry name" value="Glutamate_5-kinase_CS"/>
</dbReference>
<dbReference type="SMART" id="SM00359">
    <property type="entry name" value="PUA"/>
    <property type="match status" value="1"/>
</dbReference>
<dbReference type="GO" id="GO:0055129">
    <property type="term" value="P:L-proline biosynthetic process"/>
    <property type="evidence" value="ECO:0007669"/>
    <property type="project" value="UniProtKB-UniRule"/>
</dbReference>
<dbReference type="PANTHER" id="PTHR43654:SF3">
    <property type="entry name" value="GLUTAMATE 5-KINASE"/>
    <property type="match status" value="1"/>
</dbReference>
<organism evidence="10">
    <name type="scientific">Synechococcus sp. SB0676_bin_10</name>
    <dbReference type="NCBI Taxonomy" id="2604869"/>
    <lineage>
        <taxon>Bacteria</taxon>
        <taxon>Bacillati</taxon>
        <taxon>Cyanobacteriota</taxon>
        <taxon>Cyanophyceae</taxon>
        <taxon>Synechococcales</taxon>
        <taxon>Synechococcaceae</taxon>
        <taxon>Synechococcus</taxon>
    </lineage>
</organism>
<dbReference type="InterPro" id="IPR001057">
    <property type="entry name" value="Glu/AcGlu_kinase"/>
</dbReference>
<gene>
    <name evidence="8 10" type="primary">proB</name>
    <name evidence="10" type="ORF">F4162_04295</name>
</gene>
<dbReference type="InterPro" id="IPR041739">
    <property type="entry name" value="G5K_ProB"/>
</dbReference>
<evidence type="ECO:0000256" key="7">
    <source>
        <dbReference type="ARBA" id="ARBA00022840"/>
    </source>
</evidence>
<dbReference type="PRINTS" id="PR00474">
    <property type="entry name" value="GLU5KINASE"/>
</dbReference>
<comment type="similarity">
    <text evidence="8">Belongs to the glutamate 5-kinase family.</text>
</comment>
<dbReference type="PIRSF" id="PIRSF000729">
    <property type="entry name" value="GK"/>
    <property type="match status" value="1"/>
</dbReference>
<evidence type="ECO:0000313" key="10">
    <source>
        <dbReference type="EMBL" id="MYG38217.1"/>
    </source>
</evidence>
<dbReference type="Gene3D" id="2.30.130.10">
    <property type="entry name" value="PUA domain"/>
    <property type="match status" value="1"/>
</dbReference>
<dbReference type="PANTHER" id="PTHR43654">
    <property type="entry name" value="GLUTAMATE 5-KINASE"/>
    <property type="match status" value="1"/>
</dbReference>
<keyword evidence="4 8" id="KW-0808">Transferase</keyword>
<sequence length="384" mass="40685">MVDSDTVPRPIVVKVGTSILRGDAQRETGTVIAELARVLSHCCQQGRSVVLVSSGAVGLGSRRLGDTRRPRELLQQQVAAAVGQGLLMASYDKAFGVHGQLVAQVLLTRGDFVSRHRYRNATATLRGLLARRVLPIVNENDALATDELRFGDNDTLAARVAVAVAAERLILLTDVDRLYSADPRRDLQASPIHEVRNRAELLSLSQAAEPGGQWGTGGMTTKLAAARIATAGGITVDLADGRTIAVLEGLLQGGNGGTRFQADALPIPVRKRWLAHGVLPQGRLHLDQGAVKAIEQQGASLLSAGITAVEGCFSSHEAVCLCGPDGEEIARGISRHGSEVVHRIRGLSRHQVAPLLGQPNAACVVHRDSLVLTRSPTPTPDALQ</sequence>
<dbReference type="Pfam" id="PF01472">
    <property type="entry name" value="PUA"/>
    <property type="match status" value="1"/>
</dbReference>
<evidence type="ECO:0000256" key="3">
    <source>
        <dbReference type="ARBA" id="ARBA00022650"/>
    </source>
</evidence>
<comment type="function">
    <text evidence="8">Catalyzes the transfer of a phosphate group to glutamate to form L-glutamate 5-phosphate.</text>
</comment>
<keyword evidence="1 8" id="KW-0963">Cytoplasm</keyword>
<evidence type="ECO:0000256" key="2">
    <source>
        <dbReference type="ARBA" id="ARBA00022605"/>
    </source>
</evidence>